<dbReference type="AlphaFoldDB" id="A0A0S4J5Q3"/>
<sequence>MDEWLQHQVDPHVLEVGEMNMTKDLGQIEEDRHLEDLDRYDRWNQEIGGKIEDARDSVMSCVDELRAQTAEVEWRVREEEVSARERLTYEHQAQEAQLLSALRGRRGSLLPILNDKFSWTIEWRRAPQEFQLNVTSIRGMRGKLRDGYYVVLASIIDRLSGQTLRFSTGEHNLDCCAALPPIRHCNKSSEVDRVINQSDAIPLRRPLYVKDLISHNLGSYKLGDDILEFMKRNFPHMTNMNSYRVGDVNEDFYYEADLMHDVQMRMTPHDDDQEMRRLLKAYFHAQVYTGKPVEWDLNDNKKFVVKDTQMLADLIFFETSSAMIRALFLSLYLHSHVPNYFSIDADDPNTSQVADMPNFDRTNPLPSMNGLPVKGSIVHIVLENPVKKTKQLSRSFVATPFGVIIEAKSKSFSFLAHHTADHPEFWAAKAILMDFKKASEYLGKDDEAASELVLDTTERRAKK</sequence>
<proteinExistence type="predicted"/>
<dbReference type="PANTHER" id="PTHR33862:SF3">
    <property type="entry name" value="OROFACIAL CLEFT 1 CANDIDATE GENE 1 PROTEIN"/>
    <property type="match status" value="1"/>
</dbReference>
<name>A0A0S4J5Q3_BODSA</name>
<reference evidence="2" key="1">
    <citation type="submission" date="2015-09" db="EMBL/GenBank/DDBJ databases">
        <authorList>
            <consortium name="Pathogen Informatics"/>
        </authorList>
    </citation>
    <scope>NUCLEOTIDE SEQUENCE [LARGE SCALE GENOMIC DNA]</scope>
    <source>
        <strain evidence="2">Lake Konstanz</strain>
    </source>
</reference>
<dbReference type="PANTHER" id="PTHR33862">
    <property type="entry name" value="OROFACIAL CLEFT 1 CANDIDATE GENE 1 PROTEIN"/>
    <property type="match status" value="1"/>
</dbReference>
<organism evidence="1 2">
    <name type="scientific">Bodo saltans</name>
    <name type="common">Flagellated protozoan</name>
    <dbReference type="NCBI Taxonomy" id="75058"/>
    <lineage>
        <taxon>Eukaryota</taxon>
        <taxon>Discoba</taxon>
        <taxon>Euglenozoa</taxon>
        <taxon>Kinetoplastea</taxon>
        <taxon>Metakinetoplastina</taxon>
        <taxon>Eubodonida</taxon>
        <taxon>Bodonidae</taxon>
        <taxon>Bodo</taxon>
    </lineage>
</organism>
<dbReference type="InterPro" id="IPR031390">
    <property type="entry name" value="OFCC1"/>
</dbReference>
<gene>
    <name evidence="1" type="ORF">BSAL_81760</name>
</gene>
<evidence type="ECO:0000313" key="2">
    <source>
        <dbReference type="Proteomes" id="UP000051952"/>
    </source>
</evidence>
<dbReference type="VEuPathDB" id="TriTrypDB:BSAL_81760"/>
<dbReference type="Proteomes" id="UP000051952">
    <property type="component" value="Unassembled WGS sequence"/>
</dbReference>
<evidence type="ECO:0000313" key="1">
    <source>
        <dbReference type="EMBL" id="CUG58968.1"/>
    </source>
</evidence>
<keyword evidence="2" id="KW-1185">Reference proteome</keyword>
<accession>A0A0S4J5Q3</accession>
<dbReference type="OrthoDB" id="347244at2759"/>
<protein>
    <submittedName>
        <fullName evidence="1">Uncharacterized protein</fullName>
    </submittedName>
</protein>
<dbReference type="EMBL" id="CYKH01000888">
    <property type="protein sequence ID" value="CUG58968.1"/>
    <property type="molecule type" value="Genomic_DNA"/>
</dbReference>